<feature type="region of interest" description="Disordered" evidence="1">
    <location>
        <begin position="34"/>
        <end position="93"/>
    </location>
</feature>
<dbReference type="AlphaFoldDB" id="A0A4C1V5M7"/>
<protein>
    <submittedName>
        <fullName evidence="2">Uncharacterized protein</fullName>
    </submittedName>
</protein>
<gene>
    <name evidence="2" type="ORF">EVAR_28262_1</name>
</gene>
<accession>A0A4C1V5M7</accession>
<evidence type="ECO:0000313" key="3">
    <source>
        <dbReference type="Proteomes" id="UP000299102"/>
    </source>
</evidence>
<evidence type="ECO:0000256" key="1">
    <source>
        <dbReference type="SAM" id="MobiDB-lite"/>
    </source>
</evidence>
<evidence type="ECO:0000313" key="2">
    <source>
        <dbReference type="EMBL" id="GBP34128.1"/>
    </source>
</evidence>
<keyword evidence="3" id="KW-1185">Reference proteome</keyword>
<dbReference type="EMBL" id="BGZK01000284">
    <property type="protein sequence ID" value="GBP34128.1"/>
    <property type="molecule type" value="Genomic_DNA"/>
</dbReference>
<dbReference type="Proteomes" id="UP000299102">
    <property type="component" value="Unassembled WGS sequence"/>
</dbReference>
<name>A0A4C1V5M7_EUMVA</name>
<reference evidence="2 3" key="1">
    <citation type="journal article" date="2019" name="Commun. Biol.">
        <title>The bagworm genome reveals a unique fibroin gene that provides high tensile strength.</title>
        <authorList>
            <person name="Kono N."/>
            <person name="Nakamura H."/>
            <person name="Ohtoshi R."/>
            <person name="Tomita M."/>
            <person name="Numata K."/>
            <person name="Arakawa K."/>
        </authorList>
    </citation>
    <scope>NUCLEOTIDE SEQUENCE [LARGE SCALE GENOMIC DNA]</scope>
</reference>
<organism evidence="2 3">
    <name type="scientific">Eumeta variegata</name>
    <name type="common">Bagworm moth</name>
    <name type="synonym">Eumeta japonica</name>
    <dbReference type="NCBI Taxonomy" id="151549"/>
    <lineage>
        <taxon>Eukaryota</taxon>
        <taxon>Metazoa</taxon>
        <taxon>Ecdysozoa</taxon>
        <taxon>Arthropoda</taxon>
        <taxon>Hexapoda</taxon>
        <taxon>Insecta</taxon>
        <taxon>Pterygota</taxon>
        <taxon>Neoptera</taxon>
        <taxon>Endopterygota</taxon>
        <taxon>Lepidoptera</taxon>
        <taxon>Glossata</taxon>
        <taxon>Ditrysia</taxon>
        <taxon>Tineoidea</taxon>
        <taxon>Psychidae</taxon>
        <taxon>Oiketicinae</taxon>
        <taxon>Eumeta</taxon>
    </lineage>
</organism>
<comment type="caution">
    <text evidence="2">The sequence shown here is derived from an EMBL/GenBank/DDBJ whole genome shotgun (WGS) entry which is preliminary data.</text>
</comment>
<sequence length="93" mass="9962">MTTIANAFPCVIQIEPSAGPPTPDAPAARFKREYNELNRTDDGQAPDEGRSSRPPTAPSPGHASIIKSYSPKPPVRLYSSRSSAQSHLIAVSF</sequence>
<proteinExistence type="predicted"/>
<feature type="compositionally biased region" description="Basic and acidic residues" evidence="1">
    <location>
        <begin position="34"/>
        <end position="51"/>
    </location>
</feature>